<evidence type="ECO:0000259" key="1">
    <source>
        <dbReference type="Pfam" id="PF05050"/>
    </source>
</evidence>
<dbReference type="STRING" id="573064.Mefer_0522"/>
<accession>C7P712</accession>
<reference evidence="2" key="1">
    <citation type="submission" date="2009-08" db="EMBL/GenBank/DDBJ databases">
        <title>Complete sequence of chromosome of Methanocaldococcus fervens AG86.</title>
        <authorList>
            <consortium name="US DOE Joint Genome Institute"/>
            <person name="Lucas S."/>
            <person name="Copeland A."/>
            <person name="Lapidus A."/>
            <person name="Glavina del Rio T."/>
            <person name="Tice H."/>
            <person name="Bruce D."/>
            <person name="Goodwin L."/>
            <person name="Pitluck S."/>
            <person name="Chertkov O."/>
            <person name="Detter J.C."/>
            <person name="Han C."/>
            <person name="Tapia R."/>
            <person name="Larimer F."/>
            <person name="Land M."/>
            <person name="Hauser L."/>
            <person name="Kyrpides N."/>
            <person name="Ovchinnikova G."/>
            <person name="Lupa-Sieprawska M."/>
            <person name="Whitman W.B."/>
        </authorList>
    </citation>
    <scope>NUCLEOTIDE SEQUENCE [LARGE SCALE GENOMIC DNA]</scope>
    <source>
        <strain evidence="2">AG86</strain>
    </source>
</reference>
<evidence type="ECO:0000313" key="2">
    <source>
        <dbReference type="EMBL" id="ACV24344.1"/>
    </source>
</evidence>
<keyword evidence="2" id="KW-0808">Transferase</keyword>
<dbReference type="HOGENOM" id="CLU_1501519_0_0_2"/>
<dbReference type="GeneID" id="8365196"/>
<dbReference type="Gene3D" id="3.40.50.150">
    <property type="entry name" value="Vaccinia Virus protein VP39"/>
    <property type="match status" value="1"/>
</dbReference>
<dbReference type="EMBL" id="CP001696">
    <property type="protein sequence ID" value="ACV24344.1"/>
    <property type="molecule type" value="Genomic_DNA"/>
</dbReference>
<dbReference type="GO" id="GO:0008168">
    <property type="term" value="F:methyltransferase activity"/>
    <property type="evidence" value="ECO:0007669"/>
    <property type="project" value="UniProtKB-KW"/>
</dbReference>
<dbReference type="PANTHER" id="PTHR34203:SF15">
    <property type="entry name" value="SLL1173 PROTEIN"/>
    <property type="match status" value="1"/>
</dbReference>
<organism evidence="2 3">
    <name type="scientific">Methanocaldococcus fervens (strain DSM 4213 / JCM 15782 / AG86)</name>
    <name type="common">Methanococcus fervens</name>
    <dbReference type="NCBI Taxonomy" id="573064"/>
    <lineage>
        <taxon>Archaea</taxon>
        <taxon>Methanobacteriati</taxon>
        <taxon>Methanobacteriota</taxon>
        <taxon>Methanomada group</taxon>
        <taxon>Methanococci</taxon>
        <taxon>Methanococcales</taxon>
        <taxon>Methanocaldococcaceae</taxon>
        <taxon>Methanocaldococcus</taxon>
    </lineage>
</organism>
<keyword evidence="3" id="KW-1185">Reference proteome</keyword>
<sequence length="164" mass="18773">MGANIGVATLYFKTLYPNSKIYAFEPVPETFELLKKNVGNLEGVEIFPYAVGSEGEITISYSEAGDVLSHKNGNLKKNVVVKSISIKKFIEENKINHIDILKLDIEGSEIEVLRDLKDNFNIIDNIVMEWHYSIEDFKNLSKELNLKKYYNIQISNNIIKLTRD</sequence>
<name>C7P712_METFA</name>
<dbReference type="PANTHER" id="PTHR34203">
    <property type="entry name" value="METHYLTRANSFERASE, FKBM FAMILY PROTEIN"/>
    <property type="match status" value="1"/>
</dbReference>
<keyword evidence="2" id="KW-0489">Methyltransferase</keyword>
<dbReference type="AlphaFoldDB" id="C7P712"/>
<dbReference type="NCBIfam" id="TIGR01444">
    <property type="entry name" value="fkbM_fam"/>
    <property type="match status" value="1"/>
</dbReference>
<dbReference type="Proteomes" id="UP000001495">
    <property type="component" value="Chromosome"/>
</dbReference>
<dbReference type="InterPro" id="IPR029063">
    <property type="entry name" value="SAM-dependent_MTases_sf"/>
</dbReference>
<evidence type="ECO:0000313" key="3">
    <source>
        <dbReference type="Proteomes" id="UP000001495"/>
    </source>
</evidence>
<feature type="domain" description="Methyltransferase FkbM" evidence="1">
    <location>
        <begin position="2"/>
        <end position="142"/>
    </location>
</feature>
<dbReference type="RefSeq" id="WP_015791081.1">
    <property type="nucleotide sequence ID" value="NC_013156.1"/>
</dbReference>
<gene>
    <name evidence="2" type="ordered locus">Mefer_0522</name>
</gene>
<dbReference type="GO" id="GO:0032259">
    <property type="term" value="P:methylation"/>
    <property type="evidence" value="ECO:0007669"/>
    <property type="project" value="UniProtKB-KW"/>
</dbReference>
<proteinExistence type="predicted"/>
<dbReference type="KEGG" id="mfe:Mefer_0522"/>
<dbReference type="InterPro" id="IPR052514">
    <property type="entry name" value="SAM-dependent_MTase"/>
</dbReference>
<dbReference type="SUPFAM" id="SSF53335">
    <property type="entry name" value="S-adenosyl-L-methionine-dependent methyltransferases"/>
    <property type="match status" value="1"/>
</dbReference>
<dbReference type="eggNOG" id="arCOG01402">
    <property type="taxonomic scope" value="Archaea"/>
</dbReference>
<protein>
    <submittedName>
        <fullName evidence="2">Methyltransferase FkbM family</fullName>
    </submittedName>
</protein>
<dbReference type="Pfam" id="PF05050">
    <property type="entry name" value="Methyltransf_21"/>
    <property type="match status" value="1"/>
</dbReference>
<dbReference type="InterPro" id="IPR006342">
    <property type="entry name" value="FkbM_mtfrase"/>
</dbReference>